<dbReference type="GO" id="GO:0003700">
    <property type="term" value="F:DNA-binding transcription factor activity"/>
    <property type="evidence" value="ECO:0007669"/>
    <property type="project" value="InterPro"/>
</dbReference>
<dbReference type="SMART" id="SM00347">
    <property type="entry name" value="HTH_MARR"/>
    <property type="match status" value="1"/>
</dbReference>
<protein>
    <submittedName>
        <fullName evidence="6">MarR family transcriptional regulator</fullName>
    </submittedName>
</protein>
<dbReference type="PANTHER" id="PTHR33164:SF64">
    <property type="entry name" value="TRANSCRIPTIONAL REGULATOR SLYA"/>
    <property type="match status" value="1"/>
</dbReference>
<keyword evidence="7" id="KW-1185">Reference proteome</keyword>
<evidence type="ECO:0000256" key="3">
    <source>
        <dbReference type="ARBA" id="ARBA00023163"/>
    </source>
</evidence>
<dbReference type="PROSITE" id="PS50995">
    <property type="entry name" value="HTH_MARR_2"/>
    <property type="match status" value="1"/>
</dbReference>
<dbReference type="PROSITE" id="PS01117">
    <property type="entry name" value="HTH_MARR_1"/>
    <property type="match status" value="1"/>
</dbReference>
<dbReference type="PRINTS" id="PR00598">
    <property type="entry name" value="HTHMARR"/>
</dbReference>
<comment type="caution">
    <text evidence="6">The sequence shown here is derived from an EMBL/GenBank/DDBJ whole genome shotgun (WGS) entry which is preliminary data.</text>
</comment>
<dbReference type="GO" id="GO:0006950">
    <property type="term" value="P:response to stress"/>
    <property type="evidence" value="ECO:0007669"/>
    <property type="project" value="TreeGrafter"/>
</dbReference>
<feature type="region of interest" description="Disordered" evidence="4">
    <location>
        <begin position="172"/>
        <end position="197"/>
    </location>
</feature>
<dbReference type="Gene3D" id="1.10.10.10">
    <property type="entry name" value="Winged helix-like DNA-binding domain superfamily/Winged helix DNA-binding domain"/>
    <property type="match status" value="1"/>
</dbReference>
<organism evidence="6 7">
    <name type="scientific">Achromobacter aloeverae</name>
    <dbReference type="NCBI Taxonomy" id="1750518"/>
    <lineage>
        <taxon>Bacteria</taxon>
        <taxon>Pseudomonadati</taxon>
        <taxon>Pseudomonadota</taxon>
        <taxon>Betaproteobacteria</taxon>
        <taxon>Burkholderiales</taxon>
        <taxon>Alcaligenaceae</taxon>
        <taxon>Achromobacter</taxon>
    </lineage>
</organism>
<dbReference type="EMBL" id="PYAL01000002">
    <property type="protein sequence ID" value="RXN91686.1"/>
    <property type="molecule type" value="Genomic_DNA"/>
</dbReference>
<evidence type="ECO:0000256" key="4">
    <source>
        <dbReference type="SAM" id="MobiDB-lite"/>
    </source>
</evidence>
<dbReference type="AlphaFoldDB" id="A0A4Q1HMZ9"/>
<dbReference type="InterPro" id="IPR023187">
    <property type="entry name" value="Tscrpt_reg_MarR-type_CS"/>
</dbReference>
<accession>A0A4Q1HMZ9</accession>
<dbReference type="SUPFAM" id="SSF46785">
    <property type="entry name" value="Winged helix' DNA-binding domain"/>
    <property type="match status" value="1"/>
</dbReference>
<dbReference type="OrthoDB" id="6002259at2"/>
<dbReference type="InterPro" id="IPR000835">
    <property type="entry name" value="HTH_MarR-typ"/>
</dbReference>
<dbReference type="InterPro" id="IPR036390">
    <property type="entry name" value="WH_DNA-bd_sf"/>
</dbReference>
<keyword evidence="1" id="KW-0805">Transcription regulation</keyword>
<name>A0A4Q1HMZ9_9BURK</name>
<evidence type="ECO:0000256" key="1">
    <source>
        <dbReference type="ARBA" id="ARBA00023015"/>
    </source>
</evidence>
<proteinExistence type="predicted"/>
<dbReference type="Pfam" id="PF12802">
    <property type="entry name" value="MarR_2"/>
    <property type="match status" value="1"/>
</dbReference>
<reference evidence="6 7" key="1">
    <citation type="journal article" date="2017" name="Int. J. Syst. Evol. Microbiol.">
        <title>Achromobacter aloeverae sp. nov., isolated from the root of Aloe vera (L.) Burm.f.</title>
        <authorList>
            <person name="Kuncharoen N."/>
            <person name="Muramatsu Y."/>
            <person name="Shibata C."/>
            <person name="Kamakura Y."/>
            <person name="Nakagawa Y."/>
            <person name="Tanasupawat S."/>
        </authorList>
    </citation>
    <scope>NUCLEOTIDE SEQUENCE [LARGE SCALE GENOMIC DNA]</scope>
    <source>
        <strain evidence="6 7">AVA-1</strain>
    </source>
</reference>
<dbReference type="GO" id="GO:0003677">
    <property type="term" value="F:DNA binding"/>
    <property type="evidence" value="ECO:0007669"/>
    <property type="project" value="UniProtKB-KW"/>
</dbReference>
<feature type="domain" description="HTH marR-type" evidence="5">
    <location>
        <begin position="9"/>
        <end position="142"/>
    </location>
</feature>
<evidence type="ECO:0000259" key="5">
    <source>
        <dbReference type="PROSITE" id="PS50995"/>
    </source>
</evidence>
<evidence type="ECO:0000313" key="7">
    <source>
        <dbReference type="Proteomes" id="UP000290849"/>
    </source>
</evidence>
<dbReference type="InterPro" id="IPR036388">
    <property type="entry name" value="WH-like_DNA-bd_sf"/>
</dbReference>
<sequence>MNTPADSRLMALTAHLMVIHRAYRAAADKALADYGLSQATAWPVITAGRLGDGVRQGVLAEAMGVEGPSLVRVLDQLVAAGLIERREDPLDRRAKTLHLTQAGHDLREQVETMLVHLRRRLFAGIAPDDLDACLRVFESLKSSLAHHQSEPGTAYEPVPPVVTPGSTAAVAGIASAAPDKQNENGGVPPRPSSEQQP</sequence>
<dbReference type="Proteomes" id="UP000290849">
    <property type="component" value="Unassembled WGS sequence"/>
</dbReference>
<dbReference type="PANTHER" id="PTHR33164">
    <property type="entry name" value="TRANSCRIPTIONAL REGULATOR, MARR FAMILY"/>
    <property type="match status" value="1"/>
</dbReference>
<dbReference type="InterPro" id="IPR039422">
    <property type="entry name" value="MarR/SlyA-like"/>
</dbReference>
<evidence type="ECO:0000256" key="2">
    <source>
        <dbReference type="ARBA" id="ARBA00023125"/>
    </source>
</evidence>
<gene>
    <name evidence="6" type="ORF">C7R54_09135</name>
</gene>
<keyword evidence="2" id="KW-0238">DNA-binding</keyword>
<keyword evidence="3" id="KW-0804">Transcription</keyword>
<evidence type="ECO:0000313" key="6">
    <source>
        <dbReference type="EMBL" id="RXN91686.1"/>
    </source>
</evidence>